<name>A0A3C1KSI1_9GAMM</name>
<evidence type="ECO:0000313" key="8">
    <source>
        <dbReference type="Proteomes" id="UP000259273"/>
    </source>
</evidence>
<evidence type="ECO:0000256" key="3">
    <source>
        <dbReference type="ARBA" id="ARBA00022692"/>
    </source>
</evidence>
<dbReference type="Proteomes" id="UP000259273">
    <property type="component" value="Unassembled WGS sequence"/>
</dbReference>
<dbReference type="InterPro" id="IPR037272">
    <property type="entry name" value="SNS_sf"/>
</dbReference>
<comment type="subcellular location">
    <subcellularLocation>
        <location evidence="1">Membrane</location>
        <topology evidence="1">Multi-pass membrane protein</topology>
    </subcellularLocation>
</comment>
<feature type="non-terminal residue" evidence="7">
    <location>
        <position position="38"/>
    </location>
</feature>
<dbReference type="InterPro" id="IPR000175">
    <property type="entry name" value="Na/ntran_symport"/>
</dbReference>
<dbReference type="STRING" id="1121937.GCA_000423125_01708"/>
<evidence type="ECO:0000256" key="4">
    <source>
        <dbReference type="ARBA" id="ARBA00022989"/>
    </source>
</evidence>
<sequence length="38" mass="4155">MSSGVGNPLGEWRSRMTFVLSLACATVGMGSVWRFSYL</sequence>
<dbReference type="GO" id="GO:0016020">
    <property type="term" value="C:membrane"/>
    <property type="evidence" value="ECO:0007669"/>
    <property type="project" value="UniProtKB-SubCell"/>
</dbReference>
<accession>A0A3C1KSI1</accession>
<dbReference type="SUPFAM" id="SSF161070">
    <property type="entry name" value="SNF-like"/>
    <property type="match status" value="1"/>
</dbReference>
<evidence type="ECO:0000256" key="6">
    <source>
        <dbReference type="SAM" id="Phobius"/>
    </source>
</evidence>
<evidence type="ECO:0000256" key="1">
    <source>
        <dbReference type="ARBA" id="ARBA00004141"/>
    </source>
</evidence>
<organism evidence="7 8">
    <name type="scientific">Haliea salexigens</name>
    <dbReference type="NCBI Taxonomy" id="287487"/>
    <lineage>
        <taxon>Bacteria</taxon>
        <taxon>Pseudomonadati</taxon>
        <taxon>Pseudomonadota</taxon>
        <taxon>Gammaproteobacteria</taxon>
        <taxon>Cellvibrionales</taxon>
        <taxon>Halieaceae</taxon>
        <taxon>Haliea</taxon>
    </lineage>
</organism>
<keyword evidence="2" id="KW-0813">Transport</keyword>
<keyword evidence="5 6" id="KW-0472">Membrane</keyword>
<evidence type="ECO:0000256" key="2">
    <source>
        <dbReference type="ARBA" id="ARBA00022448"/>
    </source>
</evidence>
<evidence type="ECO:0008006" key="9">
    <source>
        <dbReference type="Google" id="ProtNLM"/>
    </source>
</evidence>
<keyword evidence="4 6" id="KW-1133">Transmembrane helix</keyword>
<keyword evidence="3 6" id="KW-0812">Transmembrane</keyword>
<dbReference type="EMBL" id="DMND01000245">
    <property type="protein sequence ID" value="HAN29635.1"/>
    <property type="molecule type" value="Genomic_DNA"/>
</dbReference>
<evidence type="ECO:0000256" key="5">
    <source>
        <dbReference type="ARBA" id="ARBA00023136"/>
    </source>
</evidence>
<feature type="transmembrane region" description="Helical" evidence="6">
    <location>
        <begin position="16"/>
        <end position="35"/>
    </location>
</feature>
<dbReference type="AlphaFoldDB" id="A0A3C1KSI1"/>
<gene>
    <name evidence="7" type="ORF">DCP75_18295</name>
</gene>
<comment type="caution">
    <text evidence="7">The sequence shown here is derived from an EMBL/GenBank/DDBJ whole genome shotgun (WGS) entry which is preliminary data.</text>
</comment>
<protein>
    <recommendedName>
        <fullName evidence="9">Sodium-dependent transporter</fullName>
    </recommendedName>
</protein>
<reference evidence="7 8" key="1">
    <citation type="journal article" date="2018" name="Nat. Biotechnol.">
        <title>A standardized bacterial taxonomy based on genome phylogeny substantially revises the tree of life.</title>
        <authorList>
            <person name="Parks D.H."/>
            <person name="Chuvochina M."/>
            <person name="Waite D.W."/>
            <person name="Rinke C."/>
            <person name="Skarshewski A."/>
            <person name="Chaumeil P.A."/>
            <person name="Hugenholtz P."/>
        </authorList>
    </citation>
    <scope>NUCLEOTIDE SEQUENCE [LARGE SCALE GENOMIC DNA]</scope>
    <source>
        <strain evidence="7">UBA9158</strain>
    </source>
</reference>
<evidence type="ECO:0000313" key="7">
    <source>
        <dbReference type="EMBL" id="HAN29635.1"/>
    </source>
</evidence>
<proteinExistence type="predicted"/>
<dbReference type="PROSITE" id="PS50267">
    <property type="entry name" value="NA_NEUROTRAN_SYMP_3"/>
    <property type="match status" value="1"/>
</dbReference>